<dbReference type="EMBL" id="UINC01103566">
    <property type="protein sequence ID" value="SVC66044.1"/>
    <property type="molecule type" value="Genomic_DNA"/>
</dbReference>
<comment type="pathway">
    <text evidence="2">Protein modification; protein glycosylation.</text>
</comment>
<reference evidence="14" key="1">
    <citation type="submission" date="2018-05" db="EMBL/GenBank/DDBJ databases">
        <authorList>
            <person name="Lanie J.A."/>
            <person name="Ng W.-L."/>
            <person name="Kazmierczak K.M."/>
            <person name="Andrzejewski T.M."/>
            <person name="Davidsen T.M."/>
            <person name="Wayne K.J."/>
            <person name="Tettelin H."/>
            <person name="Glass J.I."/>
            <person name="Rusch D."/>
            <person name="Podicherti R."/>
            <person name="Tsui H.-C.T."/>
            <person name="Winkler M.E."/>
        </authorList>
    </citation>
    <scope>NUCLEOTIDE SEQUENCE</scope>
</reference>
<dbReference type="UniPathway" id="UPA00378"/>
<keyword evidence="8" id="KW-1133">Transmembrane helix</keyword>
<evidence type="ECO:0000256" key="6">
    <source>
        <dbReference type="ARBA" id="ARBA00022692"/>
    </source>
</evidence>
<keyword evidence="4" id="KW-0328">Glycosyltransferase</keyword>
<evidence type="ECO:0000259" key="13">
    <source>
        <dbReference type="Pfam" id="PF13733"/>
    </source>
</evidence>
<accession>A0A382NXY7</accession>
<evidence type="ECO:0000256" key="8">
    <source>
        <dbReference type="ARBA" id="ARBA00022989"/>
    </source>
</evidence>
<dbReference type="Pfam" id="PF13733">
    <property type="entry name" value="Glyco_transf_7N"/>
    <property type="match status" value="1"/>
</dbReference>
<dbReference type="GO" id="GO:0005794">
    <property type="term" value="C:Golgi apparatus"/>
    <property type="evidence" value="ECO:0007669"/>
    <property type="project" value="TreeGrafter"/>
</dbReference>
<comment type="subcellular location">
    <subcellularLocation>
        <location evidence="1">Membrane</location>
        <topology evidence="1">Single-pass type II membrane protein</topology>
    </subcellularLocation>
</comment>
<dbReference type="Pfam" id="PF02709">
    <property type="entry name" value="Glyco_transf_7C"/>
    <property type="match status" value="1"/>
</dbReference>
<keyword evidence="9" id="KW-0472">Membrane</keyword>
<protein>
    <recommendedName>
        <fullName evidence="15">Galactosyltransferase C-terminal domain-containing protein</fullName>
    </recommendedName>
</protein>
<keyword evidence="6" id="KW-0812">Transmembrane</keyword>
<evidence type="ECO:0000259" key="12">
    <source>
        <dbReference type="Pfam" id="PF02709"/>
    </source>
</evidence>
<evidence type="ECO:0000256" key="4">
    <source>
        <dbReference type="ARBA" id="ARBA00022676"/>
    </source>
</evidence>
<feature type="domain" description="Galactosyltransferase C-terminal" evidence="12">
    <location>
        <begin position="73"/>
        <end position="138"/>
    </location>
</feature>
<dbReference type="Pfam" id="PF13385">
    <property type="entry name" value="Laminin_G_3"/>
    <property type="match status" value="1"/>
</dbReference>
<dbReference type="InterPro" id="IPR003859">
    <property type="entry name" value="Galactosyl_T"/>
</dbReference>
<proteinExistence type="inferred from homology"/>
<keyword evidence="7" id="KW-0735">Signal-anchor</keyword>
<comment type="similarity">
    <text evidence="3">Belongs to the glycosyltransferase 7 family.</text>
</comment>
<evidence type="ECO:0000256" key="1">
    <source>
        <dbReference type="ARBA" id="ARBA00004606"/>
    </source>
</evidence>
<evidence type="ECO:0000256" key="9">
    <source>
        <dbReference type="ARBA" id="ARBA00023136"/>
    </source>
</evidence>
<dbReference type="SUPFAM" id="SSF53448">
    <property type="entry name" value="Nucleotide-diphospho-sugar transferases"/>
    <property type="match status" value="1"/>
</dbReference>
<organism evidence="14">
    <name type="scientific">marine metagenome</name>
    <dbReference type="NCBI Taxonomy" id="408172"/>
    <lineage>
        <taxon>unclassified sequences</taxon>
        <taxon>metagenomes</taxon>
        <taxon>ecological metagenomes</taxon>
    </lineage>
</organism>
<dbReference type="PANTHER" id="PTHR19300">
    <property type="entry name" value="BETA-1,4-GALACTOSYLTRANSFERASE"/>
    <property type="match status" value="1"/>
</dbReference>
<evidence type="ECO:0000256" key="10">
    <source>
        <dbReference type="ARBA" id="ARBA00023180"/>
    </source>
</evidence>
<dbReference type="Gene3D" id="3.90.550.10">
    <property type="entry name" value="Spore Coat Polysaccharide Biosynthesis Protein SpsA, Chain A"/>
    <property type="match status" value="1"/>
</dbReference>
<dbReference type="GO" id="GO:0016020">
    <property type="term" value="C:membrane"/>
    <property type="evidence" value="ECO:0007669"/>
    <property type="project" value="UniProtKB-SubCell"/>
</dbReference>
<evidence type="ECO:0000256" key="7">
    <source>
        <dbReference type="ARBA" id="ARBA00022968"/>
    </source>
</evidence>
<evidence type="ECO:0000256" key="2">
    <source>
        <dbReference type="ARBA" id="ARBA00004922"/>
    </source>
</evidence>
<dbReference type="AlphaFoldDB" id="A0A382NXY7"/>
<dbReference type="SUPFAM" id="SSF49899">
    <property type="entry name" value="Concanavalin A-like lectins/glucanases"/>
    <property type="match status" value="1"/>
</dbReference>
<evidence type="ECO:0000313" key="14">
    <source>
        <dbReference type="EMBL" id="SVC66044.1"/>
    </source>
</evidence>
<evidence type="ECO:0000256" key="3">
    <source>
        <dbReference type="ARBA" id="ARBA00005735"/>
    </source>
</evidence>
<name>A0A382NXY7_9ZZZZ</name>
<keyword evidence="5" id="KW-0808">Transferase</keyword>
<dbReference type="InterPro" id="IPR013320">
    <property type="entry name" value="ConA-like_dom_sf"/>
</dbReference>
<keyword evidence="10" id="KW-0325">Glycoprotein</keyword>
<dbReference type="InterPro" id="IPR027791">
    <property type="entry name" value="Galactosyl_T_C"/>
</dbReference>
<dbReference type="InterPro" id="IPR029044">
    <property type="entry name" value="Nucleotide-diphossugar_trans"/>
</dbReference>
<sequence length="292" mass="34220">MDEFFKDKDIEYKIFVANQVYPDSVSGFNRGTSKNVAFDVAQKEGYDYFCFHDIDMVPEDDTCDYSYPDKVEHLAVHVSQFDYGIKYMEYFGGAILFTKEHYEKINGYSNGYFNWGMEDDDLFFRAKKKGLAKETFMKHESDELRDFITFNGLSDYIKISPTDNLREITSGNFTMAVLVRAEDRFDIPTYLIGDVENRQFIHQYILGRPSFQMGLGWDNSNAYSFGLFNQKNNHSYMWIKRHPDVWTHLMVTVNVEEEVMRFYLNGEESDSRFGHGSESPLKFQPPLKRYGG</sequence>
<feature type="domain" description="Galactosyltransferase N-terminal" evidence="13">
    <location>
        <begin position="3"/>
        <end position="65"/>
    </location>
</feature>
<dbReference type="PRINTS" id="PR02050">
    <property type="entry name" value="B14GALTRFASE"/>
</dbReference>
<dbReference type="InterPro" id="IPR027995">
    <property type="entry name" value="Galactosyl_T_N"/>
</dbReference>
<evidence type="ECO:0000256" key="5">
    <source>
        <dbReference type="ARBA" id="ARBA00022679"/>
    </source>
</evidence>
<dbReference type="GO" id="GO:0008378">
    <property type="term" value="F:galactosyltransferase activity"/>
    <property type="evidence" value="ECO:0007669"/>
    <property type="project" value="TreeGrafter"/>
</dbReference>
<evidence type="ECO:0000256" key="11">
    <source>
        <dbReference type="SAM" id="MobiDB-lite"/>
    </source>
</evidence>
<feature type="non-terminal residue" evidence="14">
    <location>
        <position position="292"/>
    </location>
</feature>
<dbReference type="Gene3D" id="2.60.120.200">
    <property type="match status" value="1"/>
</dbReference>
<dbReference type="GO" id="GO:0005975">
    <property type="term" value="P:carbohydrate metabolic process"/>
    <property type="evidence" value="ECO:0007669"/>
    <property type="project" value="InterPro"/>
</dbReference>
<evidence type="ECO:0008006" key="15">
    <source>
        <dbReference type="Google" id="ProtNLM"/>
    </source>
</evidence>
<feature type="region of interest" description="Disordered" evidence="11">
    <location>
        <begin position="270"/>
        <end position="292"/>
    </location>
</feature>
<gene>
    <name evidence="14" type="ORF">METZ01_LOCUS318898</name>
</gene>
<dbReference type="PANTHER" id="PTHR19300:SF57">
    <property type="entry name" value="BETA-1,4-N-ACETYLGALACTOSAMINYLTRANSFERASE"/>
    <property type="match status" value="1"/>
</dbReference>